<comment type="similarity">
    <text evidence="2 5">Belongs to the threonine aldolase family.</text>
</comment>
<dbReference type="Gene3D" id="3.90.1150.10">
    <property type="entry name" value="Aspartate Aminotransferase, domain 1"/>
    <property type="match status" value="1"/>
</dbReference>
<name>A0A1M5J7R6_9HYPH</name>
<dbReference type="STRING" id="1122133.SAMN02745157_4129"/>
<evidence type="ECO:0000313" key="7">
    <source>
        <dbReference type="EMBL" id="SHG36582.1"/>
    </source>
</evidence>
<organism evidence="7 8">
    <name type="scientific">Kaistia soli DSM 19436</name>
    <dbReference type="NCBI Taxonomy" id="1122133"/>
    <lineage>
        <taxon>Bacteria</taxon>
        <taxon>Pseudomonadati</taxon>
        <taxon>Pseudomonadota</taxon>
        <taxon>Alphaproteobacteria</taxon>
        <taxon>Hyphomicrobiales</taxon>
        <taxon>Kaistiaceae</taxon>
        <taxon>Kaistia</taxon>
    </lineage>
</organism>
<comment type="cofactor">
    <cofactor evidence="1 5">
        <name>pyridoxal 5'-phosphate</name>
        <dbReference type="ChEBI" id="CHEBI:597326"/>
    </cofactor>
</comment>
<accession>A0A1M5J7R6</accession>
<proteinExistence type="inferred from homology"/>
<keyword evidence="4 5" id="KW-0663">Pyridoxal phosphate</keyword>
<comment type="function">
    <text evidence="5">Catalyzes the cleavage of L-allo-threonine and L-threonine to glycine and acetaldehyde.</text>
</comment>
<dbReference type="PANTHER" id="PTHR48097">
    <property type="entry name" value="L-THREONINE ALDOLASE-RELATED"/>
    <property type="match status" value="1"/>
</dbReference>
<gene>
    <name evidence="7" type="ORF">SAMN02745157_4129</name>
</gene>
<comment type="subunit">
    <text evidence="3">Homotetramer.</text>
</comment>
<dbReference type="PANTHER" id="PTHR48097:SF5">
    <property type="entry name" value="LOW SPECIFICITY L-THREONINE ALDOLASE"/>
    <property type="match status" value="1"/>
</dbReference>
<dbReference type="Gene3D" id="3.40.640.10">
    <property type="entry name" value="Type I PLP-dependent aspartate aminotransferase-like (Major domain)"/>
    <property type="match status" value="1"/>
</dbReference>
<dbReference type="InterPro" id="IPR015421">
    <property type="entry name" value="PyrdxlP-dep_Trfase_major"/>
</dbReference>
<protein>
    <recommendedName>
        <fullName evidence="5">L-threonine aldolase</fullName>
        <ecNumber evidence="5">4.1.2.48</ecNumber>
    </recommendedName>
</protein>
<sequence>MIFASDNWTGASPQVAEALLVAAGGYAPAYGGDPLSADVAAAMSRLFEREVSVSFVGTGTAANALALAHVARPAGVIFCHSTAHIAADEAGAPEFLSGGGRLHGITGAKGKLTPEMLEAAIGLYPPEAVFHGQPASVSISQLTEAGTAYSADEVSAIAVVAKAAGLPLHMDGARFANAVVGLGVTPADITWRAGVDMLSFGGSKNGCFAAEAVIFFDPEKAKGFDFQRKRAGHVFSKSRFIAAQFAAYLARDHWLDLARHANDMARLLADGIEAAREARLALSPDGNEVFAFLSRDADQRLKSAGALYYPWPASGLGVGEAGEGEVLVRLVTSFRTAPNEIDQFVGLID</sequence>
<evidence type="ECO:0000256" key="5">
    <source>
        <dbReference type="PIRNR" id="PIRNR038940"/>
    </source>
</evidence>
<evidence type="ECO:0000259" key="6">
    <source>
        <dbReference type="Pfam" id="PF01212"/>
    </source>
</evidence>
<comment type="catalytic activity">
    <reaction evidence="5">
        <text>L-threonine = acetaldehyde + glycine</text>
        <dbReference type="Rhea" id="RHEA:19625"/>
        <dbReference type="ChEBI" id="CHEBI:15343"/>
        <dbReference type="ChEBI" id="CHEBI:57305"/>
        <dbReference type="ChEBI" id="CHEBI:57926"/>
        <dbReference type="EC" id="4.1.2.48"/>
    </reaction>
</comment>
<evidence type="ECO:0000256" key="4">
    <source>
        <dbReference type="ARBA" id="ARBA00022898"/>
    </source>
</evidence>
<dbReference type="RefSeq" id="WP_073056948.1">
    <property type="nucleotide sequence ID" value="NZ_FQUP01000004.1"/>
</dbReference>
<dbReference type="PIRSF" id="PIRSF038940">
    <property type="entry name" value="Low_specificity_LTA"/>
    <property type="match status" value="1"/>
</dbReference>
<evidence type="ECO:0000256" key="2">
    <source>
        <dbReference type="ARBA" id="ARBA00006966"/>
    </source>
</evidence>
<evidence type="ECO:0000256" key="3">
    <source>
        <dbReference type="ARBA" id="ARBA00011881"/>
    </source>
</evidence>
<evidence type="ECO:0000313" key="8">
    <source>
        <dbReference type="Proteomes" id="UP000184485"/>
    </source>
</evidence>
<dbReference type="Pfam" id="PF01212">
    <property type="entry name" value="Beta_elim_lyase"/>
    <property type="match status" value="1"/>
</dbReference>
<reference evidence="7 8" key="1">
    <citation type="submission" date="2016-11" db="EMBL/GenBank/DDBJ databases">
        <authorList>
            <person name="Jaros S."/>
            <person name="Januszkiewicz K."/>
            <person name="Wedrychowicz H."/>
        </authorList>
    </citation>
    <scope>NUCLEOTIDE SEQUENCE [LARGE SCALE GENOMIC DNA]</scope>
    <source>
        <strain evidence="7 8">DSM 19436</strain>
    </source>
</reference>
<dbReference type="InterPro" id="IPR015424">
    <property type="entry name" value="PyrdxlP-dep_Trfase"/>
</dbReference>
<feature type="domain" description="Aromatic amino acid beta-eliminating lyase/threonine aldolase" evidence="6">
    <location>
        <begin position="3"/>
        <end position="292"/>
    </location>
</feature>
<dbReference type="Proteomes" id="UP000184485">
    <property type="component" value="Unassembled WGS sequence"/>
</dbReference>
<dbReference type="AlphaFoldDB" id="A0A1M5J7R6"/>
<evidence type="ECO:0000256" key="1">
    <source>
        <dbReference type="ARBA" id="ARBA00001933"/>
    </source>
</evidence>
<comment type="catalytic activity">
    <reaction evidence="5">
        <text>L-allo-threonine = acetaldehyde + glycine</text>
        <dbReference type="Rhea" id="RHEA:26209"/>
        <dbReference type="ChEBI" id="CHEBI:15343"/>
        <dbReference type="ChEBI" id="CHEBI:57305"/>
        <dbReference type="ChEBI" id="CHEBI:58585"/>
        <dbReference type="EC" id="4.1.2.48"/>
    </reaction>
</comment>
<dbReference type="InterPro" id="IPR026273">
    <property type="entry name" value="Low_specificity_L-TA_bact"/>
</dbReference>
<dbReference type="EC" id="4.1.2.48" evidence="5"/>
<keyword evidence="8" id="KW-1185">Reference proteome</keyword>
<dbReference type="SUPFAM" id="SSF53383">
    <property type="entry name" value="PLP-dependent transferases"/>
    <property type="match status" value="1"/>
</dbReference>
<dbReference type="EMBL" id="FQUP01000004">
    <property type="protein sequence ID" value="SHG36582.1"/>
    <property type="molecule type" value="Genomic_DNA"/>
</dbReference>
<dbReference type="InterPro" id="IPR015422">
    <property type="entry name" value="PyrdxlP-dep_Trfase_small"/>
</dbReference>
<dbReference type="GO" id="GO:0006567">
    <property type="term" value="P:L-threonine catabolic process"/>
    <property type="evidence" value="ECO:0007669"/>
    <property type="project" value="UniProtKB-UniRule"/>
</dbReference>
<keyword evidence="5" id="KW-0456">Lyase</keyword>
<dbReference type="GO" id="GO:0008732">
    <property type="term" value="F:L-allo-threonine aldolase activity"/>
    <property type="evidence" value="ECO:0007669"/>
    <property type="project" value="RHEA"/>
</dbReference>
<dbReference type="OrthoDB" id="9774495at2"/>
<dbReference type="InterPro" id="IPR001597">
    <property type="entry name" value="ArAA_b-elim_lyase/Thr_aldolase"/>
</dbReference>